<dbReference type="CDD" id="cd03293">
    <property type="entry name" value="ABC_NrtD_SsuB_transporters"/>
    <property type="match status" value="1"/>
</dbReference>
<sequence length="258" mass="28566">MAKISFRGTGMTYPLKDGVFTALDRVDLDIADREFVTVVGPSGCGKSTLLKMAAGLVRPTTGQVLVDGVAVERPGPDRGMIFQQYALFPWLTVRGNVEFGLKLASLSAAERHRRADHAIDLVGLTDFADALPKTLSGGMKQRCAIARAYAVDPEVLLMDEPFGALDALTRVQLQDQLLATWSRERRTVMFVTHDVDEAVYLARRVVVMAARPGRVHRVVEVDLPYPRTEEVRLSPEFARIRNEVWHAVYHQPSVSPVA</sequence>
<name>A0ABV1VGR3_9ACTN</name>
<dbReference type="InterPro" id="IPR050166">
    <property type="entry name" value="ABC_transporter_ATP-bind"/>
</dbReference>
<dbReference type="Gene3D" id="3.40.50.300">
    <property type="entry name" value="P-loop containing nucleotide triphosphate hydrolases"/>
    <property type="match status" value="1"/>
</dbReference>
<dbReference type="PROSITE" id="PS50893">
    <property type="entry name" value="ABC_TRANSPORTER_2"/>
    <property type="match status" value="1"/>
</dbReference>
<dbReference type="SUPFAM" id="SSF52540">
    <property type="entry name" value="P-loop containing nucleoside triphosphate hydrolases"/>
    <property type="match status" value="1"/>
</dbReference>
<organism evidence="5 6">
    <name type="scientific">Streptomyces flaveolus</name>
    <dbReference type="NCBI Taxonomy" id="67297"/>
    <lineage>
        <taxon>Bacteria</taxon>
        <taxon>Bacillati</taxon>
        <taxon>Actinomycetota</taxon>
        <taxon>Actinomycetes</taxon>
        <taxon>Kitasatosporales</taxon>
        <taxon>Streptomycetaceae</taxon>
        <taxon>Streptomyces</taxon>
    </lineage>
</organism>
<evidence type="ECO:0000313" key="6">
    <source>
        <dbReference type="Proteomes" id="UP001490330"/>
    </source>
</evidence>
<dbReference type="Pfam" id="PF00005">
    <property type="entry name" value="ABC_tran"/>
    <property type="match status" value="1"/>
</dbReference>
<dbReference type="InterPro" id="IPR003439">
    <property type="entry name" value="ABC_transporter-like_ATP-bd"/>
</dbReference>
<feature type="domain" description="ABC transporter" evidence="4">
    <location>
        <begin position="6"/>
        <end position="235"/>
    </location>
</feature>
<evidence type="ECO:0000256" key="1">
    <source>
        <dbReference type="ARBA" id="ARBA00022448"/>
    </source>
</evidence>
<comment type="caution">
    <text evidence="5">The sequence shown here is derived from an EMBL/GenBank/DDBJ whole genome shotgun (WGS) entry which is preliminary data.</text>
</comment>
<dbReference type="EMBL" id="JBEPCV010000016">
    <property type="protein sequence ID" value="MER6905670.1"/>
    <property type="molecule type" value="Genomic_DNA"/>
</dbReference>
<evidence type="ECO:0000256" key="2">
    <source>
        <dbReference type="ARBA" id="ARBA00022741"/>
    </source>
</evidence>
<dbReference type="RefSeq" id="WP_350725243.1">
    <property type="nucleotide sequence ID" value="NZ_JBEPCO010000066.1"/>
</dbReference>
<keyword evidence="2" id="KW-0547">Nucleotide-binding</keyword>
<evidence type="ECO:0000313" key="5">
    <source>
        <dbReference type="EMBL" id="MER6905670.1"/>
    </source>
</evidence>
<protein>
    <submittedName>
        <fullName evidence="5">ABC transporter ATP-binding protein</fullName>
    </submittedName>
</protein>
<keyword evidence="3 5" id="KW-0067">ATP-binding</keyword>
<reference evidence="5 6" key="1">
    <citation type="submission" date="2024-06" db="EMBL/GenBank/DDBJ databases">
        <title>The Natural Products Discovery Center: Release of the First 8490 Sequenced Strains for Exploring Actinobacteria Biosynthetic Diversity.</title>
        <authorList>
            <person name="Kalkreuter E."/>
            <person name="Kautsar S.A."/>
            <person name="Yang D."/>
            <person name="Bader C.D."/>
            <person name="Teijaro C.N."/>
            <person name="Fluegel L."/>
            <person name="Davis C.M."/>
            <person name="Simpson J.R."/>
            <person name="Lauterbach L."/>
            <person name="Steele A.D."/>
            <person name="Gui C."/>
            <person name="Meng S."/>
            <person name="Li G."/>
            <person name="Viehrig K."/>
            <person name="Ye F."/>
            <person name="Su P."/>
            <person name="Kiefer A.F."/>
            <person name="Nichols A."/>
            <person name="Cepeda A.J."/>
            <person name="Yan W."/>
            <person name="Fan B."/>
            <person name="Jiang Y."/>
            <person name="Adhikari A."/>
            <person name="Zheng C.-J."/>
            <person name="Schuster L."/>
            <person name="Cowan T.M."/>
            <person name="Smanski M.J."/>
            <person name="Chevrette M.G."/>
            <person name="De Carvalho L.P.S."/>
            <person name="Shen B."/>
        </authorList>
    </citation>
    <scope>NUCLEOTIDE SEQUENCE [LARGE SCALE GENOMIC DNA]</scope>
    <source>
        <strain evidence="5 6">NPDC000632</strain>
    </source>
</reference>
<dbReference type="Proteomes" id="UP001490330">
    <property type="component" value="Unassembled WGS sequence"/>
</dbReference>
<proteinExistence type="predicted"/>
<dbReference type="PANTHER" id="PTHR42788:SF13">
    <property type="entry name" value="ALIPHATIC SULFONATES IMPORT ATP-BINDING PROTEIN SSUB"/>
    <property type="match status" value="1"/>
</dbReference>
<gene>
    <name evidence="5" type="ORF">ABT322_18200</name>
</gene>
<dbReference type="SMART" id="SM00382">
    <property type="entry name" value="AAA"/>
    <property type="match status" value="1"/>
</dbReference>
<dbReference type="InterPro" id="IPR003593">
    <property type="entry name" value="AAA+_ATPase"/>
</dbReference>
<evidence type="ECO:0000259" key="4">
    <source>
        <dbReference type="PROSITE" id="PS50893"/>
    </source>
</evidence>
<dbReference type="PANTHER" id="PTHR42788">
    <property type="entry name" value="TAURINE IMPORT ATP-BINDING PROTEIN-RELATED"/>
    <property type="match status" value="1"/>
</dbReference>
<keyword evidence="6" id="KW-1185">Reference proteome</keyword>
<evidence type="ECO:0000256" key="3">
    <source>
        <dbReference type="ARBA" id="ARBA00022840"/>
    </source>
</evidence>
<keyword evidence="1" id="KW-0813">Transport</keyword>
<dbReference type="GO" id="GO:0005524">
    <property type="term" value="F:ATP binding"/>
    <property type="evidence" value="ECO:0007669"/>
    <property type="project" value="UniProtKB-KW"/>
</dbReference>
<dbReference type="InterPro" id="IPR027417">
    <property type="entry name" value="P-loop_NTPase"/>
</dbReference>
<accession>A0ABV1VGR3</accession>